<sequence>MRAWMRSEGRGAYRAISPTGGTIEHASTQYLHVSDGHYLRSRPGSKVFNVSETAESRH</sequence>
<organism evidence="1 2">
    <name type="scientific">Trichoderma longibrachiatum ATCC 18648</name>
    <dbReference type="NCBI Taxonomy" id="983965"/>
    <lineage>
        <taxon>Eukaryota</taxon>
        <taxon>Fungi</taxon>
        <taxon>Dikarya</taxon>
        <taxon>Ascomycota</taxon>
        <taxon>Pezizomycotina</taxon>
        <taxon>Sordariomycetes</taxon>
        <taxon>Hypocreomycetidae</taxon>
        <taxon>Hypocreales</taxon>
        <taxon>Hypocreaceae</taxon>
        <taxon>Trichoderma</taxon>
    </lineage>
</organism>
<dbReference type="Proteomes" id="UP000240760">
    <property type="component" value="Unassembled WGS sequence"/>
</dbReference>
<name>A0A2T4CI09_TRILO</name>
<keyword evidence="2" id="KW-1185">Reference proteome</keyword>
<evidence type="ECO:0000313" key="2">
    <source>
        <dbReference type="Proteomes" id="UP000240760"/>
    </source>
</evidence>
<dbReference type="EMBL" id="KZ679126">
    <property type="protein sequence ID" value="PTB81211.1"/>
    <property type="molecule type" value="Genomic_DNA"/>
</dbReference>
<evidence type="ECO:0000313" key="1">
    <source>
        <dbReference type="EMBL" id="PTB81211.1"/>
    </source>
</evidence>
<protein>
    <submittedName>
        <fullName evidence="1">Uncharacterized protein</fullName>
    </submittedName>
</protein>
<gene>
    <name evidence="1" type="ORF">M440DRAFT_1396363</name>
</gene>
<dbReference type="AlphaFoldDB" id="A0A2T4CI09"/>
<reference evidence="1 2" key="1">
    <citation type="submission" date="2016-07" db="EMBL/GenBank/DDBJ databases">
        <title>Multiple horizontal gene transfer events from other fungi enriched the ability of initially mycotrophic Trichoderma (Ascomycota) to feed on dead plant biomass.</title>
        <authorList>
            <consortium name="DOE Joint Genome Institute"/>
            <person name="Aerts A."/>
            <person name="Atanasova L."/>
            <person name="Chenthamara K."/>
            <person name="Zhang J."/>
            <person name="Grujic M."/>
            <person name="Henrissat B."/>
            <person name="Kuo A."/>
            <person name="Salamov A."/>
            <person name="Lipzen A."/>
            <person name="Labutti K."/>
            <person name="Barry K."/>
            <person name="Miao Y."/>
            <person name="Rahimi M.J."/>
            <person name="Shen Q."/>
            <person name="Grigoriev I.V."/>
            <person name="Kubicek C.P."/>
            <person name="Druzhinina I.S."/>
        </authorList>
    </citation>
    <scope>NUCLEOTIDE SEQUENCE [LARGE SCALE GENOMIC DNA]</scope>
    <source>
        <strain evidence="1 2">ATCC 18648</strain>
    </source>
</reference>
<proteinExistence type="predicted"/>
<accession>A0A2T4CI09</accession>